<protein>
    <submittedName>
        <fullName evidence="1">Uncharacterized protein</fullName>
    </submittedName>
</protein>
<accession>A0ABY8CSF7</accession>
<organism evidence="1 2">
    <name type="scientific">Sinorhizobium numidicum</name>
    <dbReference type="NCBI Taxonomy" id="680248"/>
    <lineage>
        <taxon>Bacteria</taxon>
        <taxon>Pseudomonadati</taxon>
        <taxon>Pseudomonadota</taxon>
        <taxon>Alphaproteobacteria</taxon>
        <taxon>Hyphomicrobiales</taxon>
        <taxon>Rhizobiaceae</taxon>
        <taxon>Sinorhizobium/Ensifer group</taxon>
        <taxon>Sinorhizobium</taxon>
    </lineage>
</organism>
<dbReference type="EMBL" id="CP120370">
    <property type="protein sequence ID" value="WEX81569.1"/>
    <property type="molecule type" value="Genomic_DNA"/>
</dbReference>
<dbReference type="Proteomes" id="UP001235547">
    <property type="component" value="Chromosome 2"/>
</dbReference>
<proteinExistence type="predicted"/>
<name>A0ABY8CSF7_9HYPH</name>
<dbReference type="RefSeq" id="WP_280732324.1">
    <property type="nucleotide sequence ID" value="NZ_CP120367.1"/>
</dbReference>
<evidence type="ECO:0000313" key="2">
    <source>
        <dbReference type="Proteomes" id="UP001235547"/>
    </source>
</evidence>
<reference evidence="1 2" key="1">
    <citation type="submission" date="2023-03" db="EMBL/GenBank/DDBJ databases">
        <authorList>
            <person name="Kaur S."/>
            <person name="Espinosa-Saiz D."/>
            <person name="Velazquez E."/>
            <person name="Menendez E."/>
            <person name="diCenzo G.C."/>
        </authorList>
    </citation>
    <scope>NUCLEOTIDE SEQUENCE [LARGE SCALE GENOMIC DNA]</scope>
    <source>
        <strain evidence="1 2">LMG 27395</strain>
    </source>
</reference>
<gene>
    <name evidence="1" type="ORF">PYH38_001005</name>
</gene>
<sequence>MRPAAHSIHLPAFDGIIYYTVDETSYRIVAILASGPEELPIRFISTLGPGQRIVISVPQSIGLPPIDFEVLRNGDGLVVSDPDGQFHGRSSDPIGRRPMTASANLHFKWKVKVGR</sequence>
<evidence type="ECO:0000313" key="1">
    <source>
        <dbReference type="EMBL" id="WEX81569.1"/>
    </source>
</evidence>
<keyword evidence="2" id="KW-1185">Reference proteome</keyword>